<accession>A0A1E3A8Z9</accession>
<proteinExistence type="predicted"/>
<evidence type="ECO:0000256" key="1">
    <source>
        <dbReference type="ARBA" id="ARBA00023015"/>
    </source>
</evidence>
<dbReference type="PANTHER" id="PTHR47506">
    <property type="entry name" value="TRANSCRIPTIONAL REGULATORY PROTEIN"/>
    <property type="match status" value="1"/>
</dbReference>
<comment type="caution">
    <text evidence="6">The sequence shown here is derived from an EMBL/GenBank/DDBJ whole genome shotgun (WGS) entry which is preliminary data.</text>
</comment>
<reference evidence="6 7" key="1">
    <citation type="submission" date="2016-07" db="EMBL/GenBank/DDBJ databases">
        <title>Characterization of isolates of Eisenbergiella tayi derived from blood cultures, using whole genome sequencing.</title>
        <authorList>
            <person name="Burdz T."/>
            <person name="Wiebe D."/>
            <person name="Huynh C."/>
            <person name="Bernard K."/>
        </authorList>
    </citation>
    <scope>NUCLEOTIDE SEQUENCE [LARGE SCALE GENOMIC DNA]</scope>
    <source>
        <strain evidence="6 7">NML 110608</strain>
    </source>
</reference>
<evidence type="ECO:0000256" key="2">
    <source>
        <dbReference type="ARBA" id="ARBA00023125"/>
    </source>
</evidence>
<dbReference type="Proteomes" id="UP000094067">
    <property type="component" value="Unassembled WGS sequence"/>
</dbReference>
<dbReference type="Pfam" id="PF00440">
    <property type="entry name" value="TetR_N"/>
    <property type="match status" value="1"/>
</dbReference>
<dbReference type="InterPro" id="IPR009057">
    <property type="entry name" value="Homeodomain-like_sf"/>
</dbReference>
<dbReference type="SUPFAM" id="SSF46689">
    <property type="entry name" value="Homeodomain-like"/>
    <property type="match status" value="1"/>
</dbReference>
<dbReference type="AlphaFoldDB" id="A0A1E3A8Z9"/>
<evidence type="ECO:0000256" key="3">
    <source>
        <dbReference type="ARBA" id="ARBA00023163"/>
    </source>
</evidence>
<sequence>MGEKGTMTRRHILDSACPLFIRHGYKAVTMQDICRASGLSKGGLYRHYKDKSSLFSDLLQSFQEDRRLHHKEGMETNTSAGRLLKDYLLSELGEVQDRKPGLCGAIYEYCLENREMQAPSFMSAQYERGKELLLKLLAYGVRTGEFHLEDPGEAASAVLFMVEGVKMCSEVMPITEEMLTGIYHQIKKLLGVSEQEPV</sequence>
<dbReference type="PROSITE" id="PS50977">
    <property type="entry name" value="HTH_TETR_2"/>
    <property type="match status" value="1"/>
</dbReference>
<dbReference type="PANTHER" id="PTHR47506:SF1">
    <property type="entry name" value="HTH-TYPE TRANSCRIPTIONAL REGULATOR YJDC"/>
    <property type="match status" value="1"/>
</dbReference>
<dbReference type="RefSeq" id="WP_069151478.1">
    <property type="nucleotide sequence ID" value="NZ_DAWDRA010000007.1"/>
</dbReference>
<keyword evidence="2 4" id="KW-0238">DNA-binding</keyword>
<dbReference type="Gene3D" id="1.10.10.60">
    <property type="entry name" value="Homeodomain-like"/>
    <property type="match status" value="1"/>
</dbReference>
<keyword evidence="3" id="KW-0804">Transcription</keyword>
<keyword evidence="1" id="KW-0805">Transcription regulation</keyword>
<dbReference type="InterPro" id="IPR041612">
    <property type="entry name" value="YfiR_C"/>
</dbReference>
<dbReference type="Pfam" id="PF17922">
    <property type="entry name" value="TetR_C_17"/>
    <property type="match status" value="1"/>
</dbReference>
<dbReference type="InterPro" id="IPR001647">
    <property type="entry name" value="HTH_TetR"/>
</dbReference>
<organism evidence="6 7">
    <name type="scientific">Eisenbergiella tayi</name>
    <dbReference type="NCBI Taxonomy" id="1432052"/>
    <lineage>
        <taxon>Bacteria</taxon>
        <taxon>Bacillati</taxon>
        <taxon>Bacillota</taxon>
        <taxon>Clostridia</taxon>
        <taxon>Lachnospirales</taxon>
        <taxon>Lachnospiraceae</taxon>
        <taxon>Eisenbergiella</taxon>
    </lineage>
</organism>
<dbReference type="SUPFAM" id="SSF48498">
    <property type="entry name" value="Tetracyclin repressor-like, C-terminal domain"/>
    <property type="match status" value="1"/>
</dbReference>
<gene>
    <name evidence="6" type="primary">acrR_1</name>
    <name evidence="6" type="ORF">BEI61_00982</name>
</gene>
<feature type="domain" description="HTH tetR-type" evidence="5">
    <location>
        <begin position="6"/>
        <end position="66"/>
    </location>
</feature>
<dbReference type="InterPro" id="IPR036271">
    <property type="entry name" value="Tet_transcr_reg_TetR-rel_C_sf"/>
</dbReference>
<protein>
    <submittedName>
        <fullName evidence="6">HTH-type transcriptional regulator AcrR</fullName>
    </submittedName>
</protein>
<feature type="DNA-binding region" description="H-T-H motif" evidence="4">
    <location>
        <begin position="29"/>
        <end position="48"/>
    </location>
</feature>
<dbReference type="PRINTS" id="PR00455">
    <property type="entry name" value="HTHTETR"/>
</dbReference>
<dbReference type="EMBL" id="MCGH01000002">
    <property type="protein sequence ID" value="ODM05099.1"/>
    <property type="molecule type" value="Genomic_DNA"/>
</dbReference>
<dbReference type="GO" id="GO:0003677">
    <property type="term" value="F:DNA binding"/>
    <property type="evidence" value="ECO:0007669"/>
    <property type="project" value="UniProtKB-UniRule"/>
</dbReference>
<evidence type="ECO:0000313" key="6">
    <source>
        <dbReference type="EMBL" id="ODM05099.1"/>
    </source>
</evidence>
<dbReference type="Gene3D" id="1.10.357.10">
    <property type="entry name" value="Tetracycline Repressor, domain 2"/>
    <property type="match status" value="1"/>
</dbReference>
<evidence type="ECO:0000256" key="4">
    <source>
        <dbReference type="PROSITE-ProRule" id="PRU00335"/>
    </source>
</evidence>
<evidence type="ECO:0000313" key="7">
    <source>
        <dbReference type="Proteomes" id="UP000094067"/>
    </source>
</evidence>
<evidence type="ECO:0000259" key="5">
    <source>
        <dbReference type="PROSITE" id="PS50977"/>
    </source>
</evidence>
<name>A0A1E3A8Z9_9FIRM</name>